<organism evidence="2 4">
    <name type="scientific">Endobacter medicaginis</name>
    <dbReference type="NCBI Taxonomy" id="1181271"/>
    <lineage>
        <taxon>Bacteria</taxon>
        <taxon>Pseudomonadati</taxon>
        <taxon>Pseudomonadota</taxon>
        <taxon>Alphaproteobacteria</taxon>
        <taxon>Acetobacterales</taxon>
        <taxon>Acetobacteraceae</taxon>
        <taxon>Endobacter</taxon>
    </lineage>
</organism>
<reference evidence="2 4" key="1">
    <citation type="submission" date="2020-06" db="EMBL/GenBank/DDBJ databases">
        <title>Description of novel acetic acid bacteria.</title>
        <authorList>
            <person name="Sombolestani A."/>
        </authorList>
    </citation>
    <scope>NUCLEOTIDE SEQUENCE [LARGE SCALE GENOMIC DNA]</scope>
    <source>
        <strain evidence="2 4">LMG 26838</strain>
    </source>
</reference>
<dbReference type="EMBL" id="JABXXQ010000048">
    <property type="protein sequence ID" value="NVN29573.1"/>
    <property type="molecule type" value="Genomic_DNA"/>
</dbReference>
<dbReference type="RefSeq" id="WP_176622374.1">
    <property type="nucleotide sequence ID" value="NZ_JABXXQ010000048.1"/>
</dbReference>
<sequence>MSAADGRISLGRDSQVIVIGPFGQIEFSVVTSFNSKQSTKTIHVDPLSGPPLEQHVPAGWTGELAVERADSAADDLFSNMESSFWSNGLLPLSTLFHYVNEPNGGSSIYKYNNVAMHLSDGGTWKSDSSVAQRIAFFASTREKVQ</sequence>
<accession>A0A850NIW2</accession>
<proteinExistence type="predicted"/>
<gene>
    <name evidence="1" type="ORF">FHR90_003264</name>
    <name evidence="2" type="ORF">HUK83_04385</name>
</gene>
<comment type="caution">
    <text evidence="2">The sequence shown here is derived from an EMBL/GenBank/DDBJ whole genome shotgun (WGS) entry which is preliminary data.</text>
</comment>
<protein>
    <submittedName>
        <fullName evidence="2">Uncharacterized protein</fullName>
    </submittedName>
</protein>
<dbReference type="Proteomes" id="UP000565205">
    <property type="component" value="Unassembled WGS sequence"/>
</dbReference>
<dbReference type="AlphaFoldDB" id="A0A850NIW2"/>
<keyword evidence="3" id="KW-1185">Reference proteome</keyword>
<evidence type="ECO:0000313" key="4">
    <source>
        <dbReference type="Proteomes" id="UP000565205"/>
    </source>
</evidence>
<dbReference type="Proteomes" id="UP000557688">
    <property type="component" value="Unassembled WGS sequence"/>
</dbReference>
<dbReference type="EMBL" id="JACHXV010000030">
    <property type="protein sequence ID" value="MBB3175409.1"/>
    <property type="molecule type" value="Genomic_DNA"/>
</dbReference>
<evidence type="ECO:0000313" key="1">
    <source>
        <dbReference type="EMBL" id="MBB3175409.1"/>
    </source>
</evidence>
<evidence type="ECO:0000313" key="3">
    <source>
        <dbReference type="Proteomes" id="UP000557688"/>
    </source>
</evidence>
<evidence type="ECO:0000313" key="2">
    <source>
        <dbReference type="EMBL" id="NVN29573.1"/>
    </source>
</evidence>
<reference evidence="1 3" key="2">
    <citation type="submission" date="2020-08" db="EMBL/GenBank/DDBJ databases">
        <title>Genomic Encyclopedia of Type Strains, Phase III (KMG-III): the genomes of soil and plant-associated and newly described type strains.</title>
        <authorList>
            <person name="Whitman W."/>
        </authorList>
    </citation>
    <scope>NUCLEOTIDE SEQUENCE [LARGE SCALE GENOMIC DNA]</scope>
    <source>
        <strain evidence="1 3">CECT 8088</strain>
    </source>
</reference>
<name>A0A850NIW2_9PROT</name>